<dbReference type="Proteomes" id="UP000002195">
    <property type="component" value="Unassembled WGS sequence"/>
</dbReference>
<feature type="chain" id="PRO_5004250698" evidence="1">
    <location>
        <begin position="23"/>
        <end position="435"/>
    </location>
</feature>
<evidence type="ECO:0000256" key="1">
    <source>
        <dbReference type="SAM" id="SignalP"/>
    </source>
</evidence>
<dbReference type="HOGENOM" id="CLU_630795_0_0_1"/>
<dbReference type="STRING" id="44689.Q55FZ0"/>
<dbReference type="KEGG" id="ddi:DDB_G0267898"/>
<dbReference type="eggNOG" id="ENOG502RCI1">
    <property type="taxonomic scope" value="Eukaryota"/>
</dbReference>
<evidence type="ECO:0000313" key="2">
    <source>
        <dbReference type="EMBL" id="EAL73402.1"/>
    </source>
</evidence>
<accession>Q55FZ0</accession>
<dbReference type="VEuPathDB" id="AmoebaDB:DDB_G0267898"/>
<gene>
    <name evidence="2" type="ORF">DDB_G0267898</name>
</gene>
<dbReference type="InterPro" id="IPR002049">
    <property type="entry name" value="LE_dom"/>
</dbReference>
<dbReference type="SMR" id="Q55FZ0"/>
<dbReference type="CDD" id="cd00055">
    <property type="entry name" value="EGF_Lam"/>
    <property type="match status" value="1"/>
</dbReference>
<dbReference type="GeneID" id="8616201"/>
<evidence type="ECO:0000313" key="3">
    <source>
        <dbReference type="Proteomes" id="UP000002195"/>
    </source>
</evidence>
<dbReference type="AlphaFoldDB" id="Q55FZ0"/>
<dbReference type="SUPFAM" id="SSF57196">
    <property type="entry name" value="EGF/Laminin"/>
    <property type="match status" value="1"/>
</dbReference>
<sequence length="435" mass="48841">MKLLKILLIIININILCKIVESSSVTCSQSYECGNVPFSICKNKFDLFEGIGVDPEQGKVFIMGKFNASGVQYGNVTIASVPMNGVGILKTEFTIKSDVTQGSAFRNTFQLFKYLPKSKTFLTQGGERLSFVIGIYDEKSNIKLTPLWYPRGYKLGAYFDEVNQLTYTCDFDLKIFQKIVKTQDDLFGSNSSNSKIIQNSTQCFALSSAYTGGNFNNTIIYVQNKVNDTGVKYSTFSMGSADCVLCPRQFFNLYQLNNEWVTGFHIFKNKIYYSSKSGITQMNVPGTDQRFLLTNESVESFEFVNNEKTIYYITTNGKIKKIDVENLVSSTLYDSYSDKSLGVCECAPGFSGIYCNQCVNGTVQWENGNPTCVKNTDNGRPSVCQADWQCGNSPYFLCLNNECLCRSEFFGDKCNQCQGRISWENGIPICGFLHR</sequence>
<dbReference type="PANTHER" id="PTHR32256">
    <property type="match status" value="1"/>
</dbReference>
<name>Q55FZ0_DICDI</name>
<dbReference type="PaxDb" id="44689-DDB0231389"/>
<feature type="signal peptide" evidence="1">
    <location>
        <begin position="1"/>
        <end position="22"/>
    </location>
</feature>
<reference evidence="2 3" key="1">
    <citation type="journal article" date="2005" name="Nature">
        <title>The genome of the social amoeba Dictyostelium discoideum.</title>
        <authorList>
            <consortium name="The Dictyostelium discoideum Sequencing Consortium"/>
            <person name="Eichinger L."/>
            <person name="Pachebat J.A."/>
            <person name="Glockner G."/>
            <person name="Rajandream M.A."/>
            <person name="Sucgang R."/>
            <person name="Berriman M."/>
            <person name="Song J."/>
            <person name="Olsen R."/>
            <person name="Szafranski K."/>
            <person name="Xu Q."/>
            <person name="Tunggal B."/>
            <person name="Kummerfeld S."/>
            <person name="Madera M."/>
            <person name="Konfortov B.A."/>
            <person name="Rivero F."/>
            <person name="Bankier A.T."/>
            <person name="Lehmann R."/>
            <person name="Hamlin N."/>
            <person name="Davies R."/>
            <person name="Gaudet P."/>
            <person name="Fey P."/>
            <person name="Pilcher K."/>
            <person name="Chen G."/>
            <person name="Saunders D."/>
            <person name="Sodergren E."/>
            <person name="Davis P."/>
            <person name="Kerhornou A."/>
            <person name="Nie X."/>
            <person name="Hall N."/>
            <person name="Anjard C."/>
            <person name="Hemphill L."/>
            <person name="Bason N."/>
            <person name="Farbrother P."/>
            <person name="Desany B."/>
            <person name="Just E."/>
            <person name="Morio T."/>
            <person name="Rost R."/>
            <person name="Churcher C."/>
            <person name="Cooper J."/>
            <person name="Haydock S."/>
            <person name="van Driessche N."/>
            <person name="Cronin A."/>
            <person name="Goodhead I."/>
            <person name="Muzny D."/>
            <person name="Mourier T."/>
            <person name="Pain A."/>
            <person name="Lu M."/>
            <person name="Harper D."/>
            <person name="Lindsay R."/>
            <person name="Hauser H."/>
            <person name="James K."/>
            <person name="Quiles M."/>
            <person name="Madan Babu M."/>
            <person name="Saito T."/>
            <person name="Buchrieser C."/>
            <person name="Wardroper A."/>
            <person name="Felder M."/>
            <person name="Thangavelu M."/>
            <person name="Johnson D."/>
            <person name="Knights A."/>
            <person name="Loulseged H."/>
            <person name="Mungall K."/>
            <person name="Oliver K."/>
            <person name="Price C."/>
            <person name="Quail M.A."/>
            <person name="Urushihara H."/>
            <person name="Hernandez J."/>
            <person name="Rabbinowitsch E."/>
            <person name="Steffen D."/>
            <person name="Sanders M."/>
            <person name="Ma J."/>
            <person name="Kohara Y."/>
            <person name="Sharp S."/>
            <person name="Simmonds M."/>
            <person name="Spiegler S."/>
            <person name="Tivey A."/>
            <person name="Sugano S."/>
            <person name="White B."/>
            <person name="Walker D."/>
            <person name="Woodward J."/>
            <person name="Winckler T."/>
            <person name="Tanaka Y."/>
            <person name="Shaulsky G."/>
            <person name="Schleicher M."/>
            <person name="Weinstock G."/>
            <person name="Rosenthal A."/>
            <person name="Cox E.C."/>
            <person name="Chisholm R.L."/>
            <person name="Gibbs R."/>
            <person name="Loomis W.F."/>
            <person name="Platzer M."/>
            <person name="Kay R.R."/>
            <person name="Williams J."/>
            <person name="Dear P.H."/>
            <person name="Noegel A.A."/>
            <person name="Barrell B."/>
            <person name="Kuspa A."/>
        </authorList>
    </citation>
    <scope>NUCLEOTIDE SEQUENCE [LARGE SCALE GENOMIC DNA]</scope>
    <source>
        <strain evidence="2 3">AX4</strain>
    </source>
</reference>
<dbReference type="InterPro" id="IPR053369">
    <property type="entry name" value="SrfA-induced_signal"/>
</dbReference>
<protein>
    <submittedName>
        <fullName evidence="2">EGF-like domain-containing protein</fullName>
    </submittedName>
</protein>
<dbReference type="OMA" id="PLWYPRG"/>
<proteinExistence type="predicted"/>
<dbReference type="FunCoup" id="Q55FZ0">
    <property type="interactions" value="373"/>
</dbReference>
<dbReference type="EMBL" id="AAFI02000003">
    <property type="protein sequence ID" value="EAL73402.1"/>
    <property type="molecule type" value="Genomic_DNA"/>
</dbReference>
<organism evidence="2 3">
    <name type="scientific">Dictyostelium discoideum</name>
    <name type="common">Social amoeba</name>
    <dbReference type="NCBI Taxonomy" id="44689"/>
    <lineage>
        <taxon>Eukaryota</taxon>
        <taxon>Amoebozoa</taxon>
        <taxon>Evosea</taxon>
        <taxon>Eumycetozoa</taxon>
        <taxon>Dictyostelia</taxon>
        <taxon>Dictyosteliales</taxon>
        <taxon>Dictyosteliaceae</taxon>
        <taxon>Dictyostelium</taxon>
    </lineage>
</organism>
<dbReference type="PhylomeDB" id="Q55FZ0"/>
<dbReference type="PANTHER" id="PTHR32256:SF6">
    <property type="entry name" value="EGF-LIKE DOMAIN-CONTAINING PROTEIN"/>
    <property type="match status" value="1"/>
</dbReference>
<comment type="caution">
    <text evidence="2">The sequence shown here is derived from an EMBL/GenBank/DDBJ whole genome shotgun (WGS) entry which is preliminary data.</text>
</comment>
<keyword evidence="3" id="KW-1185">Reference proteome</keyword>
<dbReference type="RefSeq" id="XP_647393.1">
    <property type="nucleotide sequence ID" value="XM_642301.1"/>
</dbReference>
<dbReference type="dictyBase" id="DDB_G0267898"/>
<keyword evidence="1" id="KW-0732">Signal</keyword>
<dbReference type="InParanoid" id="Q55FZ0"/>